<keyword evidence="2" id="KW-1185">Reference proteome</keyword>
<comment type="caution">
    <text evidence="1">The sequence shown here is derived from an EMBL/GenBank/DDBJ whole genome shotgun (WGS) entry which is preliminary data.</text>
</comment>
<name>A0ABS2D2D8_9SPHN</name>
<accession>A0ABS2D2D8</accession>
<gene>
    <name evidence="1" type="ORF">ILT43_01805</name>
</gene>
<sequence>MGDGDIGRSAVPTTLPLRFQRMELQEHGGLSDRGLDALATTTGPEALLATLTALPDQADAAAALALMLPRRQSVWWGCLAVRLIPGMADRAAERVALETAEAWVQTTADEAAERAFTAAEFCAVAAPARWAAMAAHWSGPSIAPRGQQPVPPAAHLTGIATRTALLFTVHDPALRGRVSYADLVAIGVALMHGDVGRKAQAAVLDRLAGS</sequence>
<evidence type="ECO:0000313" key="2">
    <source>
        <dbReference type="Proteomes" id="UP000763641"/>
    </source>
</evidence>
<protein>
    <submittedName>
        <fullName evidence="1">Uncharacterized protein</fullName>
    </submittedName>
</protein>
<evidence type="ECO:0000313" key="1">
    <source>
        <dbReference type="EMBL" id="MBM6575091.1"/>
    </source>
</evidence>
<dbReference type="Pfam" id="PF22011">
    <property type="entry name" value="DUF6931"/>
    <property type="match status" value="1"/>
</dbReference>
<dbReference type="RefSeq" id="WP_204193640.1">
    <property type="nucleotide sequence ID" value="NZ_JAFEMC010000001.1"/>
</dbReference>
<dbReference type="Proteomes" id="UP000763641">
    <property type="component" value="Unassembled WGS sequence"/>
</dbReference>
<dbReference type="InterPro" id="IPR053855">
    <property type="entry name" value="DUF6931"/>
</dbReference>
<proteinExistence type="predicted"/>
<organism evidence="1 2">
    <name type="scientific">Sphingomonas longa</name>
    <dbReference type="NCBI Taxonomy" id="2778730"/>
    <lineage>
        <taxon>Bacteria</taxon>
        <taxon>Pseudomonadati</taxon>
        <taxon>Pseudomonadota</taxon>
        <taxon>Alphaproteobacteria</taxon>
        <taxon>Sphingomonadales</taxon>
        <taxon>Sphingomonadaceae</taxon>
        <taxon>Sphingomonas</taxon>
    </lineage>
</organism>
<reference evidence="1 2" key="1">
    <citation type="submission" date="2020-12" db="EMBL/GenBank/DDBJ databases">
        <title>Sphingomonas sp.</title>
        <authorList>
            <person name="Kim M.K."/>
        </authorList>
    </citation>
    <scope>NUCLEOTIDE SEQUENCE [LARGE SCALE GENOMIC DNA]</scope>
    <source>
        <strain evidence="1 2">BT552</strain>
    </source>
</reference>
<dbReference type="EMBL" id="JAFEMC010000001">
    <property type="protein sequence ID" value="MBM6575091.1"/>
    <property type="molecule type" value="Genomic_DNA"/>
</dbReference>